<dbReference type="Pfam" id="PF23976">
    <property type="entry name" value="DUF7302"/>
    <property type="match status" value="1"/>
</dbReference>
<evidence type="ECO:0000313" key="2">
    <source>
        <dbReference type="EMBL" id="ATW60310.1"/>
    </source>
</evidence>
<evidence type="ECO:0008006" key="4">
    <source>
        <dbReference type="Google" id="ProtNLM"/>
    </source>
</evidence>
<dbReference type="InterPro" id="IPR055726">
    <property type="entry name" value="DUF7302"/>
</dbReference>
<protein>
    <recommendedName>
        <fullName evidence="4">Head-to-tail connector protein</fullName>
    </recommendedName>
</protein>
<feature type="compositionally biased region" description="Basic residues" evidence="1">
    <location>
        <begin position="41"/>
        <end position="50"/>
    </location>
</feature>
<evidence type="ECO:0000256" key="1">
    <source>
        <dbReference type="SAM" id="MobiDB-lite"/>
    </source>
</evidence>
<gene>
    <name evidence="2" type="ORF">SEA_KOKO_20</name>
</gene>
<accession>A0A2H4PDR7</accession>
<feature type="compositionally biased region" description="Low complexity" evidence="1">
    <location>
        <begin position="51"/>
        <end position="65"/>
    </location>
</feature>
<dbReference type="EMBL" id="MG099945">
    <property type="protein sequence ID" value="ATW60310.1"/>
    <property type="molecule type" value="Genomic_DNA"/>
</dbReference>
<evidence type="ECO:0000313" key="3">
    <source>
        <dbReference type="Proteomes" id="UP000241798"/>
    </source>
</evidence>
<sequence length="65" mass="7250">MRIRSKITGRIAVVSDEYGEYLLDGRGWEAVEKPKPTGTWQKKKPAKKAAPKTIPAPAEEPTNEE</sequence>
<proteinExistence type="predicted"/>
<organism evidence="2 3">
    <name type="scientific">Mycobacterium phage Koko</name>
    <dbReference type="NCBI Taxonomy" id="2047840"/>
    <lineage>
        <taxon>Viruses</taxon>
        <taxon>Duplodnaviria</taxon>
        <taxon>Heunggongvirae</taxon>
        <taxon>Uroviricota</taxon>
        <taxon>Caudoviricetes</taxon>
        <taxon>Gladiatorvirus</taxon>
        <taxon>Gladiatorvirus koko</taxon>
    </lineage>
</organism>
<reference evidence="2 3" key="1">
    <citation type="submission" date="2017-10" db="EMBL/GenBank/DDBJ databases">
        <authorList>
            <person name="Chen M."/>
            <person name="Kallman A."/>
            <person name="Luo C."/>
            <person name="Martin J."/>
            <person name="Nguyen T."/>
            <person name="Pierce C."/>
            <person name="Ramos K."/>
            <person name="Smith E."/>
            <person name="Giorgia P."/>
            <person name="Ellis O."/>
            <person name="Reddi K."/>
            <person name="Moberg-Parker J."/>
            <person name="Garlena R.A."/>
            <person name="Russell D.A."/>
            <person name="Pope W.H."/>
            <person name="Jacobs-Sera D."/>
            <person name="Hendrix R.W."/>
            <person name="Hatfull G.F."/>
        </authorList>
    </citation>
    <scope>NUCLEOTIDE SEQUENCE [LARGE SCALE GENOMIC DNA]</scope>
</reference>
<name>A0A2H4PDR7_9CAUD</name>
<feature type="region of interest" description="Disordered" evidence="1">
    <location>
        <begin position="30"/>
        <end position="65"/>
    </location>
</feature>
<keyword evidence="3" id="KW-1185">Reference proteome</keyword>
<dbReference type="Proteomes" id="UP000241798">
    <property type="component" value="Segment"/>
</dbReference>